<reference evidence="1 2" key="1">
    <citation type="submission" date="2018-02" db="EMBL/GenBank/DDBJ databases">
        <title>Comparative genomes isolates from brazilian mangrove.</title>
        <authorList>
            <person name="Araujo J.E."/>
            <person name="Taketani R.G."/>
            <person name="Silva M.C.P."/>
            <person name="Loureco M.V."/>
            <person name="Andreote F.D."/>
        </authorList>
    </citation>
    <scope>NUCLEOTIDE SEQUENCE [LARGE SCALE GENOMIC DNA]</scope>
    <source>
        <strain evidence="1 2">Nap-Phe MGV</strain>
    </source>
</reference>
<proteinExistence type="predicted"/>
<dbReference type="AlphaFoldDB" id="A0A2S8GPV3"/>
<sequence length="340" mass="37161">MCGWTGTSSPNKLAGKRLRNLPNYHHFPLGDLPGGSLMSRIILSLVLLCLSIGTATAAEKSKHVLLLGIDGCRFDAMSKAKTPNLDKLMANGKYSNALILGDRYQENDTVSGPGWGSIVTGVWADKHNVQDNGFKEPHFDKFPHFFHWVKQELPEAKTISIINWSPIKTFMVSDADISIDTTTIPKSYQLWDNTAAAQAADLIEKESPTAMMLYFGEVDETGHAHGFHPSVPEYIDAIEHVDSLVGKVLEAIEKKTDQEWLIVVTSDHGGLGTGHGGGHDKPEILNSFLIVSGEGAEKGKFDKQVYIVDAVPTCLAYLGLKIDDAWQLDGHPVGLKSDEK</sequence>
<name>A0A2S8GPV3_9BACT</name>
<comment type="caution">
    <text evidence="1">The sequence shown here is derived from an EMBL/GenBank/DDBJ whole genome shotgun (WGS) entry which is preliminary data.</text>
</comment>
<dbReference type="EMBL" id="PUHZ01000010">
    <property type="protein sequence ID" value="PQO46381.1"/>
    <property type="molecule type" value="Genomic_DNA"/>
</dbReference>
<dbReference type="InterPro" id="IPR017850">
    <property type="entry name" value="Alkaline_phosphatase_core_sf"/>
</dbReference>
<accession>A0A2S8GPV3</accession>
<dbReference type="InterPro" id="IPR002591">
    <property type="entry name" value="Phosphodiest/P_Trfase"/>
</dbReference>
<dbReference type="PANTHER" id="PTHR10151">
    <property type="entry name" value="ECTONUCLEOTIDE PYROPHOSPHATASE/PHOSPHODIESTERASE"/>
    <property type="match status" value="1"/>
</dbReference>
<dbReference type="GO" id="GO:0016787">
    <property type="term" value="F:hydrolase activity"/>
    <property type="evidence" value="ECO:0007669"/>
    <property type="project" value="UniProtKB-ARBA"/>
</dbReference>
<organism evidence="1 2">
    <name type="scientific">Blastopirellula marina</name>
    <dbReference type="NCBI Taxonomy" id="124"/>
    <lineage>
        <taxon>Bacteria</taxon>
        <taxon>Pseudomonadati</taxon>
        <taxon>Planctomycetota</taxon>
        <taxon>Planctomycetia</taxon>
        <taxon>Pirellulales</taxon>
        <taxon>Pirellulaceae</taxon>
        <taxon>Blastopirellula</taxon>
    </lineage>
</organism>
<dbReference type="Proteomes" id="UP000237819">
    <property type="component" value="Unassembled WGS sequence"/>
</dbReference>
<evidence type="ECO:0000313" key="2">
    <source>
        <dbReference type="Proteomes" id="UP000237819"/>
    </source>
</evidence>
<dbReference type="OrthoDB" id="1956004at2"/>
<gene>
    <name evidence="1" type="ORF">C5Y93_10390</name>
</gene>
<dbReference type="Gene3D" id="3.40.720.10">
    <property type="entry name" value="Alkaline Phosphatase, subunit A"/>
    <property type="match status" value="1"/>
</dbReference>
<evidence type="ECO:0000313" key="1">
    <source>
        <dbReference type="EMBL" id="PQO46381.1"/>
    </source>
</evidence>
<dbReference type="Pfam" id="PF01663">
    <property type="entry name" value="Phosphodiest"/>
    <property type="match status" value="1"/>
</dbReference>
<dbReference type="SUPFAM" id="SSF53649">
    <property type="entry name" value="Alkaline phosphatase-like"/>
    <property type="match status" value="1"/>
</dbReference>
<protein>
    <submittedName>
        <fullName evidence="1">Nucleotide pyrophosphatase</fullName>
    </submittedName>
</protein>
<dbReference type="PANTHER" id="PTHR10151:SF120">
    <property type="entry name" value="BIS(5'-ADENOSYL)-TRIPHOSPHATASE"/>
    <property type="match status" value="1"/>
</dbReference>